<evidence type="ECO:0000256" key="1">
    <source>
        <dbReference type="SAM" id="MobiDB-lite"/>
    </source>
</evidence>
<evidence type="ECO:0000313" key="3">
    <source>
        <dbReference type="Proteomes" id="UP001140453"/>
    </source>
</evidence>
<accession>A0A9W9CU63</accession>
<dbReference type="OrthoDB" id="5240326at2759"/>
<feature type="compositionally biased region" description="Basic and acidic residues" evidence="1">
    <location>
        <begin position="39"/>
        <end position="49"/>
    </location>
</feature>
<keyword evidence="3" id="KW-1185">Reference proteome</keyword>
<feature type="region of interest" description="Disordered" evidence="1">
    <location>
        <begin position="1"/>
        <end position="95"/>
    </location>
</feature>
<comment type="caution">
    <text evidence="2">The sequence shown here is derived from an EMBL/GenBank/DDBJ whole genome shotgun (WGS) entry which is preliminary data.</text>
</comment>
<dbReference type="Proteomes" id="UP001140453">
    <property type="component" value="Unassembled WGS sequence"/>
</dbReference>
<dbReference type="EMBL" id="JAPEVB010000005">
    <property type="protein sequence ID" value="KAJ4387109.1"/>
    <property type="molecule type" value="Genomic_DNA"/>
</dbReference>
<feature type="compositionally biased region" description="Low complexity" evidence="1">
    <location>
        <begin position="8"/>
        <end position="31"/>
    </location>
</feature>
<sequence>MSTTQPAQQQQQNTSHFGGPDADLAARLAAPVSPTTEKSAAEAQRRTSEWKPPPAQRTLSFDHQEHKRAMMAASGALSGAGPGAGAQEQGFSEGS</sequence>
<protein>
    <submittedName>
        <fullName evidence="2">Uncharacterized protein</fullName>
    </submittedName>
</protein>
<dbReference type="AlphaFoldDB" id="A0A9W9CU63"/>
<reference evidence="2" key="1">
    <citation type="submission" date="2022-10" db="EMBL/GenBank/DDBJ databases">
        <title>Tapping the CABI collections for fungal endophytes: first genome assemblies for Collariella, Neodidymelliopsis, Ascochyta clinopodiicola, Didymella pomorum, Didymosphaeria variabile, Neocosmospora piperis and Neocucurbitaria cava.</title>
        <authorList>
            <person name="Hill R."/>
        </authorList>
    </citation>
    <scope>NUCLEOTIDE SEQUENCE</scope>
    <source>
        <strain evidence="2">IMI 355082</strain>
    </source>
</reference>
<name>A0A9W9CU63_9PEZI</name>
<organism evidence="2 3">
    <name type="scientific">Gnomoniopsis smithogilvyi</name>
    <dbReference type="NCBI Taxonomy" id="1191159"/>
    <lineage>
        <taxon>Eukaryota</taxon>
        <taxon>Fungi</taxon>
        <taxon>Dikarya</taxon>
        <taxon>Ascomycota</taxon>
        <taxon>Pezizomycotina</taxon>
        <taxon>Sordariomycetes</taxon>
        <taxon>Sordariomycetidae</taxon>
        <taxon>Diaporthales</taxon>
        <taxon>Gnomoniaceae</taxon>
        <taxon>Gnomoniopsis</taxon>
    </lineage>
</organism>
<proteinExistence type="predicted"/>
<gene>
    <name evidence="2" type="ORF">N0V93_007697</name>
</gene>
<evidence type="ECO:0000313" key="2">
    <source>
        <dbReference type="EMBL" id="KAJ4387109.1"/>
    </source>
</evidence>